<comment type="similarity">
    <text evidence="2">Belongs to the monovalent cation:proton antiporter 2 (CPA2) transporter (TC 2.A.37) family.</text>
</comment>
<evidence type="ECO:0000313" key="9">
    <source>
        <dbReference type="EMBL" id="KRO30610.1"/>
    </source>
</evidence>
<dbReference type="GO" id="GO:0015297">
    <property type="term" value="F:antiporter activity"/>
    <property type="evidence" value="ECO:0007669"/>
    <property type="project" value="InterPro"/>
</dbReference>
<keyword evidence="3" id="KW-0813">Transport</keyword>
<feature type="transmembrane region" description="Helical" evidence="7">
    <location>
        <begin position="363"/>
        <end position="381"/>
    </location>
</feature>
<dbReference type="Gene3D" id="1.20.1530.20">
    <property type="match status" value="1"/>
</dbReference>
<dbReference type="PANTHER" id="PTHR42751">
    <property type="entry name" value="SODIUM/HYDROGEN EXCHANGER FAMILY/TRKA DOMAIN PROTEIN"/>
    <property type="match status" value="1"/>
</dbReference>
<evidence type="ECO:0000256" key="4">
    <source>
        <dbReference type="ARBA" id="ARBA00022692"/>
    </source>
</evidence>
<proteinExistence type="inferred from homology"/>
<keyword evidence="6 7" id="KW-0472">Membrane</keyword>
<evidence type="ECO:0000256" key="7">
    <source>
        <dbReference type="SAM" id="Phobius"/>
    </source>
</evidence>
<dbReference type="PANTHER" id="PTHR42751:SF6">
    <property type="entry name" value="CONSERVED INTEGRAL MEMBRANE TRANSPORT PROTEIN-RELATED"/>
    <property type="match status" value="1"/>
</dbReference>
<feature type="transmembrane region" description="Helical" evidence="7">
    <location>
        <begin position="98"/>
        <end position="117"/>
    </location>
</feature>
<sequence>MELAASLSRQDGLVLGELGSVLIALGIAAYIAAKIRLSVVPIFLFAGLAFGEGGLVTLELSDEFLDLGAQWGAILLLLLLGLEYSSKELFDSIKIRRSLGLVDLVFNFIPGALFALLLGWGLLGALTLGGITYVSSSGIASQFIKDSRLESKESTKRAVSVLVIEDLFLAPYLPVLSALLASLGFLSGLISISIALIITGIVLLIGARGFHIPHGPHILGDSATLLLTVFGSALLASGIATYFGFSGAVAAFLVGLLLTGDVAIVARIRLAPLRDLFSAIFFLFFGLSTNPSDIPEILLPAILLTIVGVLSKLATAWWAVRDLDEVGATWRAAALLIPRGEFSMVIAGLAATTVFAVELQALTLTYVILTTLISSLIIRTAKSKSS</sequence>
<dbReference type="EMBL" id="LIAS01000088">
    <property type="protein sequence ID" value="KRO30610.1"/>
    <property type="molecule type" value="Genomic_DNA"/>
</dbReference>
<dbReference type="GO" id="GO:1902600">
    <property type="term" value="P:proton transmembrane transport"/>
    <property type="evidence" value="ECO:0007669"/>
    <property type="project" value="InterPro"/>
</dbReference>
<gene>
    <name evidence="9" type="ORF">ABR60_03670</name>
</gene>
<feature type="domain" description="Cation/H+ exchanger transmembrane" evidence="8">
    <location>
        <begin position="23"/>
        <end position="379"/>
    </location>
</feature>
<accession>A0A0R2P0U1</accession>
<dbReference type="InterPro" id="IPR038770">
    <property type="entry name" value="Na+/solute_symporter_sf"/>
</dbReference>
<keyword evidence="5 7" id="KW-1133">Transmembrane helix</keyword>
<evidence type="ECO:0000256" key="3">
    <source>
        <dbReference type="ARBA" id="ARBA00022448"/>
    </source>
</evidence>
<feature type="transmembrane region" description="Helical" evidence="7">
    <location>
        <begin position="156"/>
        <end position="173"/>
    </location>
</feature>
<feature type="transmembrane region" description="Helical" evidence="7">
    <location>
        <begin position="39"/>
        <end position="56"/>
    </location>
</feature>
<reference evidence="9 10" key="1">
    <citation type="submission" date="2015-10" db="EMBL/GenBank/DDBJ databases">
        <title>Metagenome-Assembled Genomes uncover a global brackish microbiome.</title>
        <authorList>
            <person name="Hugerth L.W."/>
            <person name="Larsson J."/>
            <person name="Alneberg J."/>
            <person name="Lindh M.V."/>
            <person name="Legrand C."/>
            <person name="Pinhassi J."/>
            <person name="Andersson A.F."/>
        </authorList>
    </citation>
    <scope>NUCLEOTIDE SEQUENCE [LARGE SCALE GENOMIC DNA]</scope>
    <source>
        <strain evidence="9">BACL2 MAG-120802-bin41</strain>
    </source>
</reference>
<evidence type="ECO:0000256" key="1">
    <source>
        <dbReference type="ARBA" id="ARBA00004141"/>
    </source>
</evidence>
<evidence type="ECO:0000256" key="6">
    <source>
        <dbReference type="ARBA" id="ARBA00023136"/>
    </source>
</evidence>
<evidence type="ECO:0000259" key="8">
    <source>
        <dbReference type="Pfam" id="PF00999"/>
    </source>
</evidence>
<dbReference type="Pfam" id="PF00999">
    <property type="entry name" value="Na_H_Exchanger"/>
    <property type="match status" value="1"/>
</dbReference>
<evidence type="ECO:0000313" key="10">
    <source>
        <dbReference type="Proteomes" id="UP000053941"/>
    </source>
</evidence>
<feature type="transmembrane region" description="Helical" evidence="7">
    <location>
        <begin position="297"/>
        <end position="320"/>
    </location>
</feature>
<dbReference type="AlphaFoldDB" id="A0A0R2P0U1"/>
<evidence type="ECO:0000256" key="2">
    <source>
        <dbReference type="ARBA" id="ARBA00005551"/>
    </source>
</evidence>
<feature type="transmembrane region" description="Helical" evidence="7">
    <location>
        <begin position="332"/>
        <end position="357"/>
    </location>
</feature>
<feature type="transmembrane region" description="Helical" evidence="7">
    <location>
        <begin position="12"/>
        <end position="32"/>
    </location>
</feature>
<feature type="transmembrane region" description="Helical" evidence="7">
    <location>
        <begin position="179"/>
        <end position="206"/>
    </location>
</feature>
<comment type="subcellular location">
    <subcellularLocation>
        <location evidence="1">Membrane</location>
        <topology evidence="1">Multi-pass membrane protein</topology>
    </subcellularLocation>
</comment>
<feature type="transmembrane region" description="Helical" evidence="7">
    <location>
        <begin position="242"/>
        <end position="266"/>
    </location>
</feature>
<feature type="transmembrane region" description="Helical" evidence="7">
    <location>
        <begin position="68"/>
        <end position="86"/>
    </location>
</feature>
<protein>
    <recommendedName>
        <fullName evidence="8">Cation/H+ exchanger transmembrane domain-containing protein</fullName>
    </recommendedName>
</protein>
<evidence type="ECO:0000256" key="5">
    <source>
        <dbReference type="ARBA" id="ARBA00022989"/>
    </source>
</evidence>
<dbReference type="GO" id="GO:0016020">
    <property type="term" value="C:membrane"/>
    <property type="evidence" value="ECO:0007669"/>
    <property type="project" value="UniProtKB-SubCell"/>
</dbReference>
<keyword evidence="4 7" id="KW-0812">Transmembrane</keyword>
<feature type="transmembrane region" description="Helical" evidence="7">
    <location>
        <begin position="273"/>
        <end position="291"/>
    </location>
</feature>
<name>A0A0R2P0U1_9ACTN</name>
<organism evidence="9 10">
    <name type="scientific">Actinobacteria bacterium BACL2 MAG-120802-bin41</name>
    <dbReference type="NCBI Taxonomy" id="1655568"/>
    <lineage>
        <taxon>Bacteria</taxon>
        <taxon>Bacillati</taxon>
        <taxon>Actinomycetota</taxon>
        <taxon>Actinomycetes</taxon>
        <taxon>Actinomycetes incertae sedis</taxon>
        <taxon>ac1 cluster</taxon>
    </lineage>
</organism>
<comment type="caution">
    <text evidence="9">The sequence shown here is derived from an EMBL/GenBank/DDBJ whole genome shotgun (WGS) entry which is preliminary data.</text>
</comment>
<dbReference type="InterPro" id="IPR006153">
    <property type="entry name" value="Cation/H_exchanger_TM"/>
</dbReference>
<dbReference type="Proteomes" id="UP000053941">
    <property type="component" value="Unassembled WGS sequence"/>
</dbReference>